<evidence type="ECO:0008006" key="4">
    <source>
        <dbReference type="Google" id="ProtNLM"/>
    </source>
</evidence>
<dbReference type="Gene3D" id="3.90.950.10">
    <property type="match status" value="1"/>
</dbReference>
<feature type="region of interest" description="Disordered" evidence="1">
    <location>
        <begin position="1"/>
        <end position="28"/>
    </location>
</feature>
<gene>
    <name evidence="2" type="ORF">Dda_7001</name>
</gene>
<name>A0AAD6NFY7_DREDA</name>
<proteinExistence type="predicted"/>
<organism evidence="2 3">
    <name type="scientific">Drechslerella dactyloides</name>
    <name type="common">Nematode-trapping fungus</name>
    <name type="synonym">Arthrobotrys dactyloides</name>
    <dbReference type="NCBI Taxonomy" id="74499"/>
    <lineage>
        <taxon>Eukaryota</taxon>
        <taxon>Fungi</taxon>
        <taxon>Dikarya</taxon>
        <taxon>Ascomycota</taxon>
        <taxon>Pezizomycotina</taxon>
        <taxon>Orbiliomycetes</taxon>
        <taxon>Orbiliales</taxon>
        <taxon>Orbiliaceae</taxon>
        <taxon>Drechslerella</taxon>
    </lineage>
</organism>
<sequence length="250" mass="27406">MAMPKTLELMGTSSITGPDTSDSDDKDAKLPSLKCFVPEKSYGNKVLLIIPTANQNKRMLLEDVFRKASVEYKLLLVESAESGVGEQPYNHMGRLGAYNRINDALAQAQLKEDFLEENGIGNIVVASIESYIRYNPASGAVSVDYGYIVIHDATRDGSKPTELISEGVTVPRAYLERAREHGFDDQEKLQGKVTVGRVIANDYNDVSSGNWHKYTAGESGSRYRLLGNALKRLSIEETASGILIGEKIEG</sequence>
<protein>
    <recommendedName>
        <fullName evidence="4">Non-canonical purine NTP phosphatase/PRRC1 domain-containing protein</fullName>
    </recommendedName>
</protein>
<feature type="compositionally biased region" description="Polar residues" evidence="1">
    <location>
        <begin position="11"/>
        <end position="20"/>
    </location>
</feature>
<dbReference type="Proteomes" id="UP001221413">
    <property type="component" value="Unassembled WGS sequence"/>
</dbReference>
<evidence type="ECO:0000256" key="1">
    <source>
        <dbReference type="SAM" id="MobiDB-lite"/>
    </source>
</evidence>
<reference evidence="2" key="1">
    <citation type="submission" date="2023-01" db="EMBL/GenBank/DDBJ databases">
        <title>The chitinases involved in constricting ring structure development in the nematode-trapping fungus Drechslerella dactyloides.</title>
        <authorList>
            <person name="Wang R."/>
            <person name="Zhang L."/>
            <person name="Tang P."/>
            <person name="Li S."/>
            <person name="Liang L."/>
        </authorList>
    </citation>
    <scope>NUCLEOTIDE SEQUENCE</scope>
    <source>
        <strain evidence="2">YMF1.00031</strain>
    </source>
</reference>
<evidence type="ECO:0000313" key="2">
    <source>
        <dbReference type="EMBL" id="KAJ6258086.1"/>
    </source>
</evidence>
<dbReference type="InterPro" id="IPR029001">
    <property type="entry name" value="ITPase-like_fam"/>
</dbReference>
<keyword evidence="3" id="KW-1185">Reference proteome</keyword>
<dbReference type="EMBL" id="JAQGDS010000009">
    <property type="protein sequence ID" value="KAJ6258086.1"/>
    <property type="molecule type" value="Genomic_DNA"/>
</dbReference>
<dbReference type="AlphaFoldDB" id="A0AAD6NFY7"/>
<evidence type="ECO:0000313" key="3">
    <source>
        <dbReference type="Proteomes" id="UP001221413"/>
    </source>
</evidence>
<dbReference type="SUPFAM" id="SSF52972">
    <property type="entry name" value="ITPase-like"/>
    <property type="match status" value="1"/>
</dbReference>
<comment type="caution">
    <text evidence="2">The sequence shown here is derived from an EMBL/GenBank/DDBJ whole genome shotgun (WGS) entry which is preliminary data.</text>
</comment>
<accession>A0AAD6NFY7</accession>